<evidence type="ECO:0000256" key="6">
    <source>
        <dbReference type="ARBA" id="ARBA00039970"/>
    </source>
</evidence>
<dbReference type="PANTHER" id="PTHR30473:SF1">
    <property type="entry name" value="PHOH-LIKE PROTEIN"/>
    <property type="match status" value="1"/>
</dbReference>
<evidence type="ECO:0000256" key="3">
    <source>
        <dbReference type="ARBA" id="ARBA00022490"/>
    </source>
</evidence>
<dbReference type="Gene3D" id="3.40.50.300">
    <property type="entry name" value="P-loop containing nucleotide triphosphate hydrolases"/>
    <property type="match status" value="1"/>
</dbReference>
<dbReference type="Pfam" id="PF02562">
    <property type="entry name" value="PhoH"/>
    <property type="match status" value="1"/>
</dbReference>
<dbReference type="AlphaFoldDB" id="A0A0F9JR05"/>
<dbReference type="GO" id="GO:0005829">
    <property type="term" value="C:cytosol"/>
    <property type="evidence" value="ECO:0007669"/>
    <property type="project" value="TreeGrafter"/>
</dbReference>
<name>A0A0F9JR05_9ZZZZ</name>
<keyword evidence="4" id="KW-0547">Nucleotide-binding</keyword>
<evidence type="ECO:0000259" key="8">
    <source>
        <dbReference type="Pfam" id="PF02562"/>
    </source>
</evidence>
<comment type="similarity">
    <text evidence="2">Belongs to the PhoH family.</text>
</comment>
<reference evidence="9" key="1">
    <citation type="journal article" date="2015" name="Nature">
        <title>Complex archaea that bridge the gap between prokaryotes and eukaryotes.</title>
        <authorList>
            <person name="Spang A."/>
            <person name="Saw J.H."/>
            <person name="Jorgensen S.L."/>
            <person name="Zaremba-Niedzwiedzka K."/>
            <person name="Martijn J."/>
            <person name="Lind A.E."/>
            <person name="van Eijk R."/>
            <person name="Schleper C."/>
            <person name="Guy L."/>
            <person name="Ettema T.J."/>
        </authorList>
    </citation>
    <scope>NUCLEOTIDE SEQUENCE</scope>
</reference>
<proteinExistence type="inferred from homology"/>
<evidence type="ECO:0000256" key="2">
    <source>
        <dbReference type="ARBA" id="ARBA00010393"/>
    </source>
</evidence>
<feature type="region of interest" description="Disordered" evidence="7">
    <location>
        <begin position="1"/>
        <end position="37"/>
    </location>
</feature>
<evidence type="ECO:0000256" key="4">
    <source>
        <dbReference type="ARBA" id="ARBA00022741"/>
    </source>
</evidence>
<keyword evidence="5" id="KW-0067">ATP-binding</keyword>
<protein>
    <recommendedName>
        <fullName evidence="6">PhoH-like protein</fullName>
    </recommendedName>
</protein>
<comment type="caution">
    <text evidence="9">The sequence shown here is derived from an EMBL/GenBank/DDBJ whole genome shotgun (WGS) entry which is preliminary data.</text>
</comment>
<organism evidence="9">
    <name type="scientific">marine sediment metagenome</name>
    <dbReference type="NCBI Taxonomy" id="412755"/>
    <lineage>
        <taxon>unclassified sequences</taxon>
        <taxon>metagenomes</taxon>
        <taxon>ecological metagenomes</taxon>
    </lineage>
</organism>
<dbReference type="PANTHER" id="PTHR30473">
    <property type="entry name" value="PROTEIN PHOH"/>
    <property type="match status" value="1"/>
</dbReference>
<accession>A0A0F9JR05</accession>
<feature type="compositionally biased region" description="Polar residues" evidence="7">
    <location>
        <begin position="13"/>
        <end position="33"/>
    </location>
</feature>
<dbReference type="EMBL" id="LAZR01010826">
    <property type="protein sequence ID" value="KKM64836.1"/>
    <property type="molecule type" value="Genomic_DNA"/>
</dbReference>
<feature type="domain" description="PhoH-like protein" evidence="8">
    <location>
        <begin position="31"/>
        <end position="235"/>
    </location>
</feature>
<dbReference type="InterPro" id="IPR027417">
    <property type="entry name" value="P-loop_NTPase"/>
</dbReference>
<dbReference type="InterPro" id="IPR003714">
    <property type="entry name" value="PhoH"/>
</dbReference>
<evidence type="ECO:0000256" key="5">
    <source>
        <dbReference type="ARBA" id="ARBA00022840"/>
    </source>
</evidence>
<gene>
    <name evidence="9" type="ORF">LCGC14_1497320</name>
</gene>
<dbReference type="SUPFAM" id="SSF52540">
    <property type="entry name" value="P-loop containing nucleoside triphosphate hydrolases"/>
    <property type="match status" value="1"/>
</dbReference>
<evidence type="ECO:0000256" key="7">
    <source>
        <dbReference type="SAM" id="MobiDB-lite"/>
    </source>
</evidence>
<feature type="compositionally biased region" description="Basic residues" evidence="7">
    <location>
        <begin position="1"/>
        <end position="10"/>
    </location>
</feature>
<evidence type="ECO:0000256" key="1">
    <source>
        <dbReference type="ARBA" id="ARBA00004496"/>
    </source>
</evidence>
<evidence type="ECO:0000313" key="9">
    <source>
        <dbReference type="EMBL" id="KKM64836.1"/>
    </source>
</evidence>
<dbReference type="InterPro" id="IPR051451">
    <property type="entry name" value="PhoH2-like"/>
</dbReference>
<dbReference type="GO" id="GO:0005524">
    <property type="term" value="F:ATP binding"/>
    <property type="evidence" value="ECO:0007669"/>
    <property type="project" value="UniProtKB-KW"/>
</dbReference>
<sequence>MSRKNKKNKSARPDQSNRPVGKRNYNSLKQVTPRNERQEDYLTAIENNTVTISCGPAGSGKTYLAVYEAACHHWSKKDTGIERIIITRPAVEAGGEKLGFLPGQLEDKMDPYMRPIYDSLYDIIGIDETKMKLERGYIEIAPIAFMRGRTFNDAFILVDEAQNATLEQLKMVMTRIGENCKLVLNGDASQSDLRSSGLPILMKVLKDVDDIALINFGKKDIVRSEVVISVVDAFERYENGKN</sequence>
<keyword evidence="3" id="KW-0963">Cytoplasm</keyword>
<comment type="subcellular location">
    <subcellularLocation>
        <location evidence="1">Cytoplasm</location>
    </subcellularLocation>
</comment>